<dbReference type="VEuPathDB" id="FungiDB:PPTG_12085"/>
<organism evidence="2">
    <name type="scientific">Phytophthora nicotianae</name>
    <name type="common">Potato buckeye rot agent</name>
    <name type="synonym">Phytophthora parasitica</name>
    <dbReference type="NCBI Taxonomy" id="4792"/>
    <lineage>
        <taxon>Eukaryota</taxon>
        <taxon>Sar</taxon>
        <taxon>Stramenopiles</taxon>
        <taxon>Oomycota</taxon>
        <taxon>Peronosporomycetes</taxon>
        <taxon>Peronosporales</taxon>
        <taxon>Peronosporaceae</taxon>
        <taxon>Phytophthora</taxon>
    </lineage>
</organism>
<protein>
    <submittedName>
        <fullName evidence="2">Uncharacterized protein</fullName>
    </submittedName>
</protein>
<accession>W2KL79</accession>
<sequence length="137" mass="14950">MKQAPAGDLNNNEGINDGNGAVGGGGYPQVLVEHPARAAGKDGSAWRTPTRTAIDAPPVPPAETERMAPPKAPMAVYHELRREKKLRLSKFGLDDPKLAVKVWLVAMKNELRRQATVLKTEWRENEVFIGMVANLEG</sequence>
<evidence type="ECO:0000256" key="1">
    <source>
        <dbReference type="SAM" id="MobiDB-lite"/>
    </source>
</evidence>
<name>W2KL79_PHYNI</name>
<evidence type="ECO:0000313" key="2">
    <source>
        <dbReference type="EMBL" id="ETL85802.1"/>
    </source>
</evidence>
<dbReference type="Proteomes" id="UP000054423">
    <property type="component" value="Unassembled WGS sequence"/>
</dbReference>
<proteinExistence type="predicted"/>
<dbReference type="OrthoDB" id="129563at2759"/>
<dbReference type="EMBL" id="KI681523">
    <property type="protein sequence ID" value="ETL85802.1"/>
    <property type="molecule type" value="Genomic_DNA"/>
</dbReference>
<gene>
    <name evidence="2" type="ORF">L917_14709</name>
</gene>
<dbReference type="AlphaFoldDB" id="W2KL79"/>
<feature type="region of interest" description="Disordered" evidence="1">
    <location>
        <begin position="1"/>
        <end position="73"/>
    </location>
</feature>
<reference evidence="2" key="1">
    <citation type="submission" date="2013-11" db="EMBL/GenBank/DDBJ databases">
        <title>The Genome Sequence of Phytophthora parasitica CHvinca01.</title>
        <authorList>
            <consortium name="The Broad Institute Genomics Platform"/>
            <person name="Russ C."/>
            <person name="Tyler B."/>
            <person name="Panabieres F."/>
            <person name="Shan W."/>
            <person name="Tripathy S."/>
            <person name="Grunwald N."/>
            <person name="Machado M."/>
            <person name="Johnson C.S."/>
            <person name="Arredondo F."/>
            <person name="Hong C."/>
            <person name="Coffey M."/>
            <person name="Young S.K."/>
            <person name="Zeng Q."/>
            <person name="Gargeya S."/>
            <person name="Fitzgerald M."/>
            <person name="Abouelleil A."/>
            <person name="Alvarado L."/>
            <person name="Chapman S.B."/>
            <person name="Gainer-Dewar J."/>
            <person name="Goldberg J."/>
            <person name="Griggs A."/>
            <person name="Gujja S."/>
            <person name="Hansen M."/>
            <person name="Howarth C."/>
            <person name="Imamovic A."/>
            <person name="Ireland A."/>
            <person name="Larimer J."/>
            <person name="McCowan C."/>
            <person name="Murphy C."/>
            <person name="Pearson M."/>
            <person name="Poon T.W."/>
            <person name="Priest M."/>
            <person name="Roberts A."/>
            <person name="Saif S."/>
            <person name="Shea T."/>
            <person name="Sykes S."/>
            <person name="Wortman J."/>
            <person name="Nusbaum C."/>
            <person name="Birren B."/>
        </authorList>
    </citation>
    <scope>NUCLEOTIDE SEQUENCE [LARGE SCALE GENOMIC DNA]</scope>
    <source>
        <strain evidence="2">CHvinca01</strain>
    </source>
</reference>